<accession>A0ABQ8C968</accession>
<evidence type="ECO:0000313" key="1">
    <source>
        <dbReference type="EMBL" id="KAH0913607.1"/>
    </source>
</evidence>
<keyword evidence="2" id="KW-1185">Reference proteome</keyword>
<reference evidence="1 2" key="1">
    <citation type="submission" date="2021-05" db="EMBL/GenBank/DDBJ databases">
        <title>Genome Assembly of Synthetic Allotetraploid Brassica napus Reveals Homoeologous Exchanges between Subgenomes.</title>
        <authorList>
            <person name="Davis J.T."/>
        </authorList>
    </citation>
    <scope>NUCLEOTIDE SEQUENCE [LARGE SCALE GENOMIC DNA]</scope>
    <source>
        <strain evidence="2">cv. Da-Ae</strain>
        <tissue evidence="1">Seedling</tissue>
    </source>
</reference>
<protein>
    <submittedName>
        <fullName evidence="1">Uncharacterized protein</fullName>
    </submittedName>
</protein>
<gene>
    <name evidence="1" type="ORF">HID58_036928</name>
</gene>
<comment type="caution">
    <text evidence="1">The sequence shown here is derived from an EMBL/GenBank/DDBJ whole genome shotgun (WGS) entry which is preliminary data.</text>
</comment>
<proteinExistence type="predicted"/>
<sequence length="32" mass="3687">MDRRFSVTSSPSRLTSALGLLHPCRLRLGSWW</sequence>
<organism evidence="1 2">
    <name type="scientific">Brassica napus</name>
    <name type="common">Rape</name>
    <dbReference type="NCBI Taxonomy" id="3708"/>
    <lineage>
        <taxon>Eukaryota</taxon>
        <taxon>Viridiplantae</taxon>
        <taxon>Streptophyta</taxon>
        <taxon>Embryophyta</taxon>
        <taxon>Tracheophyta</taxon>
        <taxon>Spermatophyta</taxon>
        <taxon>Magnoliopsida</taxon>
        <taxon>eudicotyledons</taxon>
        <taxon>Gunneridae</taxon>
        <taxon>Pentapetalae</taxon>
        <taxon>rosids</taxon>
        <taxon>malvids</taxon>
        <taxon>Brassicales</taxon>
        <taxon>Brassicaceae</taxon>
        <taxon>Brassiceae</taxon>
        <taxon>Brassica</taxon>
    </lineage>
</organism>
<dbReference type="EMBL" id="JAGKQM010000009">
    <property type="protein sequence ID" value="KAH0913607.1"/>
    <property type="molecule type" value="Genomic_DNA"/>
</dbReference>
<name>A0ABQ8C968_BRANA</name>
<evidence type="ECO:0000313" key="2">
    <source>
        <dbReference type="Proteomes" id="UP000824890"/>
    </source>
</evidence>
<dbReference type="Proteomes" id="UP000824890">
    <property type="component" value="Unassembled WGS sequence"/>
</dbReference>